<name>A0A9D4I032_DREPO</name>
<sequence length="51" mass="5397">MAPARGPQPLWASGGPKPTLLRQWSARGGGNISNLVSSRFASGSEMFNHLC</sequence>
<feature type="region of interest" description="Disordered" evidence="1">
    <location>
        <begin position="1"/>
        <end position="24"/>
    </location>
</feature>
<accession>A0A9D4I032</accession>
<dbReference type="Proteomes" id="UP000828390">
    <property type="component" value="Unassembled WGS sequence"/>
</dbReference>
<dbReference type="AlphaFoldDB" id="A0A9D4I032"/>
<protein>
    <submittedName>
        <fullName evidence="2">Uncharacterized protein</fullName>
    </submittedName>
</protein>
<proteinExistence type="predicted"/>
<dbReference type="EMBL" id="JAIWYP010000011">
    <property type="protein sequence ID" value="KAH3739223.1"/>
    <property type="molecule type" value="Genomic_DNA"/>
</dbReference>
<keyword evidence="3" id="KW-1185">Reference proteome</keyword>
<organism evidence="2 3">
    <name type="scientific">Dreissena polymorpha</name>
    <name type="common">Zebra mussel</name>
    <name type="synonym">Mytilus polymorpha</name>
    <dbReference type="NCBI Taxonomy" id="45954"/>
    <lineage>
        <taxon>Eukaryota</taxon>
        <taxon>Metazoa</taxon>
        <taxon>Spiralia</taxon>
        <taxon>Lophotrochozoa</taxon>
        <taxon>Mollusca</taxon>
        <taxon>Bivalvia</taxon>
        <taxon>Autobranchia</taxon>
        <taxon>Heteroconchia</taxon>
        <taxon>Euheterodonta</taxon>
        <taxon>Imparidentia</taxon>
        <taxon>Neoheterodontei</taxon>
        <taxon>Myida</taxon>
        <taxon>Dreissenoidea</taxon>
        <taxon>Dreissenidae</taxon>
        <taxon>Dreissena</taxon>
    </lineage>
</organism>
<reference evidence="2" key="2">
    <citation type="submission" date="2020-11" db="EMBL/GenBank/DDBJ databases">
        <authorList>
            <person name="McCartney M.A."/>
            <person name="Auch B."/>
            <person name="Kono T."/>
            <person name="Mallez S."/>
            <person name="Becker A."/>
            <person name="Gohl D.M."/>
            <person name="Silverstein K.A.T."/>
            <person name="Koren S."/>
            <person name="Bechman K.B."/>
            <person name="Herman A."/>
            <person name="Abrahante J.E."/>
            <person name="Garbe J."/>
        </authorList>
    </citation>
    <scope>NUCLEOTIDE SEQUENCE</scope>
    <source>
        <strain evidence="2">Duluth1</strain>
        <tissue evidence="2">Whole animal</tissue>
    </source>
</reference>
<comment type="caution">
    <text evidence="2">The sequence shown here is derived from an EMBL/GenBank/DDBJ whole genome shotgun (WGS) entry which is preliminary data.</text>
</comment>
<evidence type="ECO:0000313" key="2">
    <source>
        <dbReference type="EMBL" id="KAH3739223.1"/>
    </source>
</evidence>
<gene>
    <name evidence="2" type="ORF">DPMN_045872</name>
</gene>
<evidence type="ECO:0000313" key="3">
    <source>
        <dbReference type="Proteomes" id="UP000828390"/>
    </source>
</evidence>
<evidence type="ECO:0000256" key="1">
    <source>
        <dbReference type="SAM" id="MobiDB-lite"/>
    </source>
</evidence>
<reference evidence="2" key="1">
    <citation type="journal article" date="2019" name="bioRxiv">
        <title>The Genome of the Zebra Mussel, Dreissena polymorpha: A Resource for Invasive Species Research.</title>
        <authorList>
            <person name="McCartney M.A."/>
            <person name="Auch B."/>
            <person name="Kono T."/>
            <person name="Mallez S."/>
            <person name="Zhang Y."/>
            <person name="Obille A."/>
            <person name="Becker A."/>
            <person name="Abrahante J.E."/>
            <person name="Garbe J."/>
            <person name="Badalamenti J.P."/>
            <person name="Herman A."/>
            <person name="Mangelson H."/>
            <person name="Liachko I."/>
            <person name="Sullivan S."/>
            <person name="Sone E.D."/>
            <person name="Koren S."/>
            <person name="Silverstein K.A.T."/>
            <person name="Beckman K.B."/>
            <person name="Gohl D.M."/>
        </authorList>
    </citation>
    <scope>NUCLEOTIDE SEQUENCE</scope>
    <source>
        <strain evidence="2">Duluth1</strain>
        <tissue evidence="2">Whole animal</tissue>
    </source>
</reference>